<protein>
    <recommendedName>
        <fullName evidence="5">Replication factor C subunit 5</fullName>
    </recommendedName>
</protein>
<sequence length="357" mass="39953">MLFVDKHRPKSLSELHYHDGLSERLISLAAHEDLPHMLFYGPSGAGKKTRVMCLLRELFGPGVTKLKVDQRVFLTPSRRKVDVNIVSSNYHLELTPSDAGNYDRLVIQDILKEIAQTQTVDIAARHRFKAVVINEADALSRDAQSALRRTMEKYMGNLRLILCANSTSKIIAPIRSRCLLMRVGAPNLAEMGTVLRFVAQKERFAVSDSAVERIYADSKGNMRKALLVLEALRMQSSSGAKELSGDNISIAAPDWETYAHATADAIIKTQTPEQLLVVRGMLYELLVHCIPPSLILKTILERLVVRVDDVIRPSLVEKAAMFDVRCRTGSKTIFHLEAFAAHAMHIIKSNTLSIDWE</sequence>
<dbReference type="GO" id="GO:0006271">
    <property type="term" value="P:DNA strand elongation involved in DNA replication"/>
    <property type="evidence" value="ECO:0007669"/>
    <property type="project" value="UniProtKB-ARBA"/>
</dbReference>
<keyword evidence="8" id="KW-1185">Reference proteome</keyword>
<dbReference type="PANTHER" id="PTHR11669">
    <property type="entry name" value="REPLICATION FACTOR C / DNA POLYMERASE III GAMMA-TAU SUBUNIT"/>
    <property type="match status" value="1"/>
</dbReference>
<proteinExistence type="inferred from homology"/>
<dbReference type="Gene3D" id="3.40.50.300">
    <property type="entry name" value="P-loop containing nucleotide triphosphate hydrolases"/>
    <property type="match status" value="1"/>
</dbReference>
<evidence type="ECO:0000256" key="5">
    <source>
        <dbReference type="ARBA" id="ARBA00070185"/>
    </source>
</evidence>
<dbReference type="FunFam" id="1.10.8.60:FF:000030">
    <property type="entry name" value="replication factor C subunit 3"/>
    <property type="match status" value="1"/>
</dbReference>
<comment type="caution">
    <text evidence="7">The sequence shown here is derived from an EMBL/GenBank/DDBJ whole genome shotgun (WGS) entry which is preliminary data.</text>
</comment>
<dbReference type="InterPro" id="IPR027417">
    <property type="entry name" value="P-loop_NTPase"/>
</dbReference>
<dbReference type="Proteomes" id="UP001176517">
    <property type="component" value="Unassembled WGS sequence"/>
</dbReference>
<evidence type="ECO:0000313" key="8">
    <source>
        <dbReference type="Proteomes" id="UP001176517"/>
    </source>
</evidence>
<dbReference type="GO" id="GO:0003689">
    <property type="term" value="F:DNA clamp loader activity"/>
    <property type="evidence" value="ECO:0007669"/>
    <property type="project" value="TreeGrafter"/>
</dbReference>
<dbReference type="AlphaFoldDB" id="A0AAN6GJJ5"/>
<dbReference type="GO" id="GO:0005663">
    <property type="term" value="C:DNA replication factor C complex"/>
    <property type="evidence" value="ECO:0007669"/>
    <property type="project" value="TreeGrafter"/>
</dbReference>
<dbReference type="GO" id="GO:0003677">
    <property type="term" value="F:DNA binding"/>
    <property type="evidence" value="ECO:0007669"/>
    <property type="project" value="InterPro"/>
</dbReference>
<keyword evidence="3" id="KW-0235">DNA replication</keyword>
<dbReference type="InterPro" id="IPR050238">
    <property type="entry name" value="DNA_Rep/Repair_Clamp_Loader"/>
</dbReference>
<dbReference type="Pfam" id="PF21960">
    <property type="entry name" value="RCF1-5-like_lid"/>
    <property type="match status" value="1"/>
</dbReference>
<comment type="subcellular location">
    <subcellularLocation>
        <location evidence="1">Nucleus</location>
    </subcellularLocation>
</comment>
<dbReference type="PANTHER" id="PTHR11669:SF1">
    <property type="entry name" value="REPLICATION FACTOR C SUBUNIT 3"/>
    <property type="match status" value="1"/>
</dbReference>
<dbReference type="GO" id="GO:0031390">
    <property type="term" value="C:Ctf18 RFC-like complex"/>
    <property type="evidence" value="ECO:0007669"/>
    <property type="project" value="TreeGrafter"/>
</dbReference>
<dbReference type="EMBL" id="JAPDMZ010000494">
    <property type="protein sequence ID" value="KAK0542571.1"/>
    <property type="molecule type" value="Genomic_DNA"/>
</dbReference>
<dbReference type="Pfam" id="PF22534">
    <property type="entry name" value="RFC_C"/>
    <property type="match status" value="1"/>
</dbReference>
<evidence type="ECO:0000259" key="6">
    <source>
        <dbReference type="SMART" id="SM00382"/>
    </source>
</evidence>
<comment type="similarity">
    <text evidence="2">Belongs to the activator 1 small subunits family.</text>
</comment>
<dbReference type="GO" id="GO:0006281">
    <property type="term" value="P:DNA repair"/>
    <property type="evidence" value="ECO:0007669"/>
    <property type="project" value="UniProtKB-ARBA"/>
</dbReference>
<feature type="domain" description="AAA+ ATPase" evidence="6">
    <location>
        <begin position="33"/>
        <end position="186"/>
    </location>
</feature>
<dbReference type="InterPro" id="IPR003593">
    <property type="entry name" value="AAA+_ATPase"/>
</dbReference>
<dbReference type="SUPFAM" id="SSF52540">
    <property type="entry name" value="P-loop containing nucleoside triphosphate hydrolases"/>
    <property type="match status" value="1"/>
</dbReference>
<evidence type="ECO:0000256" key="4">
    <source>
        <dbReference type="ARBA" id="ARBA00023242"/>
    </source>
</evidence>
<evidence type="ECO:0000313" key="7">
    <source>
        <dbReference type="EMBL" id="KAK0542571.1"/>
    </source>
</evidence>
<dbReference type="CDD" id="cd00009">
    <property type="entry name" value="AAA"/>
    <property type="match status" value="1"/>
</dbReference>
<evidence type="ECO:0000256" key="3">
    <source>
        <dbReference type="ARBA" id="ARBA00022705"/>
    </source>
</evidence>
<dbReference type="GO" id="GO:0031389">
    <property type="term" value="C:Rad17 RFC-like complex"/>
    <property type="evidence" value="ECO:0007669"/>
    <property type="project" value="TreeGrafter"/>
</dbReference>
<evidence type="ECO:0000256" key="2">
    <source>
        <dbReference type="ARBA" id="ARBA00005378"/>
    </source>
</evidence>
<accession>A0AAN6GJJ5</accession>
<evidence type="ECO:0000256" key="1">
    <source>
        <dbReference type="ARBA" id="ARBA00004123"/>
    </source>
</evidence>
<dbReference type="SMART" id="SM00382">
    <property type="entry name" value="AAA"/>
    <property type="match status" value="1"/>
</dbReference>
<dbReference type="Gene3D" id="1.10.8.60">
    <property type="match status" value="1"/>
</dbReference>
<dbReference type="FunFam" id="1.20.272.10:FF:000002">
    <property type="entry name" value="Replication factor C subunit 3"/>
    <property type="match status" value="1"/>
</dbReference>
<organism evidence="7 8">
    <name type="scientific">Tilletia horrida</name>
    <dbReference type="NCBI Taxonomy" id="155126"/>
    <lineage>
        <taxon>Eukaryota</taxon>
        <taxon>Fungi</taxon>
        <taxon>Dikarya</taxon>
        <taxon>Basidiomycota</taxon>
        <taxon>Ustilaginomycotina</taxon>
        <taxon>Exobasidiomycetes</taxon>
        <taxon>Tilletiales</taxon>
        <taxon>Tilletiaceae</taxon>
        <taxon>Tilletia</taxon>
    </lineage>
</organism>
<name>A0AAN6GJJ5_9BASI</name>
<dbReference type="Gene3D" id="1.20.272.10">
    <property type="match status" value="1"/>
</dbReference>
<reference evidence="7" key="1">
    <citation type="journal article" date="2023" name="PhytoFront">
        <title>Draft Genome Resources of Seven Strains of Tilletia horrida, Causal Agent of Kernel Smut of Rice.</title>
        <authorList>
            <person name="Khanal S."/>
            <person name="Antony Babu S."/>
            <person name="Zhou X.G."/>
        </authorList>
    </citation>
    <scope>NUCLEOTIDE SEQUENCE</scope>
    <source>
        <strain evidence="7">TX6</strain>
    </source>
</reference>
<dbReference type="Pfam" id="PF13177">
    <property type="entry name" value="DNA_pol3_delta2"/>
    <property type="match status" value="1"/>
</dbReference>
<dbReference type="SUPFAM" id="SSF48019">
    <property type="entry name" value="post-AAA+ oligomerization domain-like"/>
    <property type="match status" value="1"/>
</dbReference>
<dbReference type="GO" id="GO:0031391">
    <property type="term" value="C:Elg1 RFC-like complex"/>
    <property type="evidence" value="ECO:0007669"/>
    <property type="project" value="TreeGrafter"/>
</dbReference>
<gene>
    <name evidence="7" type="primary">RFC5</name>
    <name evidence="7" type="ORF">OC846_006696</name>
</gene>
<keyword evidence="4" id="KW-0539">Nucleus</keyword>
<dbReference type="FunFam" id="3.40.50.300:FF:000136">
    <property type="entry name" value="Replication factor C subunit 5"/>
    <property type="match status" value="1"/>
</dbReference>
<dbReference type="InterPro" id="IPR008921">
    <property type="entry name" value="DNA_pol3_clamp-load_cplx_C"/>
</dbReference>